<feature type="non-terminal residue" evidence="2">
    <location>
        <position position="29"/>
    </location>
</feature>
<dbReference type="EMBL" id="CADCVB010000013">
    <property type="protein sequence ID" value="CAA9408031.1"/>
    <property type="molecule type" value="Genomic_DNA"/>
</dbReference>
<evidence type="ECO:0000256" key="1">
    <source>
        <dbReference type="SAM" id="MobiDB-lite"/>
    </source>
</evidence>
<dbReference type="AlphaFoldDB" id="A0A6J4P7H4"/>
<reference evidence="2" key="1">
    <citation type="submission" date="2020-02" db="EMBL/GenBank/DDBJ databases">
        <authorList>
            <person name="Meier V. D."/>
        </authorList>
    </citation>
    <scope>NUCLEOTIDE SEQUENCE</scope>
    <source>
        <strain evidence="2">AVDCRST_MAG78</strain>
    </source>
</reference>
<name>A0A6J4P7H4_9ACTN</name>
<feature type="region of interest" description="Disordered" evidence="1">
    <location>
        <begin position="1"/>
        <end position="29"/>
    </location>
</feature>
<protein>
    <submittedName>
        <fullName evidence="2">Uncharacterized protein</fullName>
    </submittedName>
</protein>
<sequence>RSSDLGPRGDVAHRSLPARPHARGRGGQL</sequence>
<evidence type="ECO:0000313" key="2">
    <source>
        <dbReference type="EMBL" id="CAA9408031.1"/>
    </source>
</evidence>
<feature type="non-terminal residue" evidence="2">
    <location>
        <position position="1"/>
    </location>
</feature>
<accession>A0A6J4P7H4</accession>
<gene>
    <name evidence="2" type="ORF">AVDCRST_MAG78-217</name>
</gene>
<feature type="compositionally biased region" description="Basic residues" evidence="1">
    <location>
        <begin position="20"/>
        <end position="29"/>
    </location>
</feature>
<proteinExistence type="predicted"/>
<organism evidence="2">
    <name type="scientific">uncultured Rubrobacteraceae bacterium</name>
    <dbReference type="NCBI Taxonomy" id="349277"/>
    <lineage>
        <taxon>Bacteria</taxon>
        <taxon>Bacillati</taxon>
        <taxon>Actinomycetota</taxon>
        <taxon>Rubrobacteria</taxon>
        <taxon>Rubrobacterales</taxon>
        <taxon>Rubrobacteraceae</taxon>
        <taxon>environmental samples</taxon>
    </lineage>
</organism>